<dbReference type="EMBL" id="CP046322">
    <property type="protein sequence ID" value="QGS33957.1"/>
    <property type="molecule type" value="Genomic_DNA"/>
</dbReference>
<dbReference type="PANTHER" id="PTHR10885">
    <property type="entry name" value="ISOPENTENYL-DIPHOSPHATE DELTA-ISOMERASE"/>
    <property type="match status" value="1"/>
</dbReference>
<evidence type="ECO:0000313" key="4">
    <source>
        <dbReference type="Proteomes" id="UP000426857"/>
    </source>
</evidence>
<keyword evidence="1" id="KW-0378">Hydrolase</keyword>
<name>A0A6B8TAT2_9CORY</name>
<dbReference type="GO" id="GO:0016787">
    <property type="term" value="F:hydrolase activity"/>
    <property type="evidence" value="ECO:0007669"/>
    <property type="project" value="UniProtKB-KW"/>
</dbReference>
<protein>
    <submittedName>
        <fullName evidence="3">NUDIX domain-containing protein</fullName>
    </submittedName>
</protein>
<reference evidence="3 4" key="1">
    <citation type="submission" date="2019-11" db="EMBL/GenBank/DDBJ databases">
        <title>FDA dAtabase for Regulatory Grade micrObial Sequences (FDA-ARGOS): Supporting development and validation of Infectious Disease Dx tests.</title>
        <authorList>
            <person name="Kerrigan L."/>
            <person name="Long C."/>
            <person name="Tallon L."/>
            <person name="Sadzewicz L."/>
            <person name="Vavikolanu K."/>
            <person name="Mehta A."/>
            <person name="Aluvathingal J."/>
            <person name="Nadendla S."/>
            <person name="Yan Y."/>
            <person name="Sichtig H."/>
        </authorList>
    </citation>
    <scope>NUCLEOTIDE SEQUENCE [LARGE SCALE GENOMIC DNA]</scope>
    <source>
        <strain evidence="3 4">FDAARGOS_674</strain>
    </source>
</reference>
<organism evidence="3 4">
    <name type="scientific">Corynebacterium xerosis</name>
    <dbReference type="NCBI Taxonomy" id="1725"/>
    <lineage>
        <taxon>Bacteria</taxon>
        <taxon>Bacillati</taxon>
        <taxon>Actinomycetota</taxon>
        <taxon>Actinomycetes</taxon>
        <taxon>Mycobacteriales</taxon>
        <taxon>Corynebacteriaceae</taxon>
        <taxon>Corynebacterium</taxon>
    </lineage>
</organism>
<dbReference type="PROSITE" id="PS51462">
    <property type="entry name" value="NUDIX"/>
    <property type="match status" value="1"/>
</dbReference>
<dbReference type="InterPro" id="IPR015797">
    <property type="entry name" value="NUDIX_hydrolase-like_dom_sf"/>
</dbReference>
<dbReference type="SUPFAM" id="SSF55811">
    <property type="entry name" value="Nudix"/>
    <property type="match status" value="1"/>
</dbReference>
<dbReference type="PANTHER" id="PTHR10885:SF0">
    <property type="entry name" value="ISOPENTENYL-DIPHOSPHATE DELTA-ISOMERASE"/>
    <property type="match status" value="1"/>
</dbReference>
<dbReference type="AlphaFoldDB" id="A0A6B8TAT2"/>
<dbReference type="KEGG" id="cxe:FOB82_02355"/>
<dbReference type="PROSITE" id="PS00893">
    <property type="entry name" value="NUDIX_BOX"/>
    <property type="match status" value="1"/>
</dbReference>
<dbReference type="Pfam" id="PF00293">
    <property type="entry name" value="NUDIX"/>
    <property type="match status" value="1"/>
</dbReference>
<accession>A0A6B8TAT2</accession>
<dbReference type="RefSeq" id="WP_155867687.1">
    <property type="nucleotide sequence ID" value="NZ_CP046322.1"/>
</dbReference>
<dbReference type="Proteomes" id="UP000426857">
    <property type="component" value="Chromosome"/>
</dbReference>
<dbReference type="CDD" id="cd04693">
    <property type="entry name" value="NUDIX_Hydrolase"/>
    <property type="match status" value="1"/>
</dbReference>
<dbReference type="InterPro" id="IPR020084">
    <property type="entry name" value="NUDIX_hydrolase_CS"/>
</dbReference>
<gene>
    <name evidence="3" type="ORF">FOB82_02355</name>
</gene>
<evidence type="ECO:0000313" key="3">
    <source>
        <dbReference type="EMBL" id="QGS33957.1"/>
    </source>
</evidence>
<proteinExistence type="predicted"/>
<dbReference type="Gene3D" id="3.90.79.10">
    <property type="entry name" value="Nucleoside Triphosphate Pyrophosphohydrolase"/>
    <property type="match status" value="1"/>
</dbReference>
<evidence type="ECO:0000256" key="1">
    <source>
        <dbReference type="ARBA" id="ARBA00022801"/>
    </source>
</evidence>
<dbReference type="InterPro" id="IPR000086">
    <property type="entry name" value="NUDIX_hydrolase_dom"/>
</dbReference>
<feature type="domain" description="Nudix hydrolase" evidence="2">
    <location>
        <begin position="73"/>
        <end position="229"/>
    </location>
</feature>
<sequence length="259" mass="27748">MTQTHENPDAADDSGREMWSMYDADRIPTGTTMARGDQFRPGELHMVVHVCIFDCGSAGVGPGSAAGLNSGAGSRAGAGTGTGSGDEVRMLIQRRTDHKAGWPGMWDVTVGGSVTAGESSARGAEREVYEELGLRIDLTGTRPSFTFNFRHGFDDFYLLRAGSCTTDTRANHRANVATNIAPATDLPPIELADLAVPNDEVAEVRWATRAEIHALRDAGEFIPYRPSAIDFVFDMLGRNDILDLAEEGGRPGTDIADFG</sequence>
<evidence type="ECO:0000259" key="2">
    <source>
        <dbReference type="PROSITE" id="PS51462"/>
    </source>
</evidence>